<keyword evidence="4" id="KW-0812">Transmembrane</keyword>
<feature type="domain" description="T-SNARE coiled-coil homology" evidence="5">
    <location>
        <begin position="217"/>
        <end position="279"/>
    </location>
</feature>
<name>A0A9P6FZX0_9FUNG</name>
<dbReference type="InterPro" id="IPR006012">
    <property type="entry name" value="Syntaxin/epimorphin_CS"/>
</dbReference>
<dbReference type="Gene3D" id="1.20.58.70">
    <property type="match status" value="1"/>
</dbReference>
<organism evidence="6 7">
    <name type="scientific">Lunasporangiospora selenospora</name>
    <dbReference type="NCBI Taxonomy" id="979761"/>
    <lineage>
        <taxon>Eukaryota</taxon>
        <taxon>Fungi</taxon>
        <taxon>Fungi incertae sedis</taxon>
        <taxon>Mucoromycota</taxon>
        <taxon>Mortierellomycotina</taxon>
        <taxon>Mortierellomycetes</taxon>
        <taxon>Mortierellales</taxon>
        <taxon>Mortierellaceae</taxon>
        <taxon>Lunasporangiospora</taxon>
    </lineage>
</organism>
<dbReference type="Proteomes" id="UP000780801">
    <property type="component" value="Unassembled WGS sequence"/>
</dbReference>
<dbReference type="PANTHER" id="PTHR19957">
    <property type="entry name" value="SYNTAXIN"/>
    <property type="match status" value="1"/>
</dbReference>
<evidence type="ECO:0000313" key="6">
    <source>
        <dbReference type="EMBL" id="KAF9584917.1"/>
    </source>
</evidence>
<dbReference type="InterPro" id="IPR045242">
    <property type="entry name" value="Syntaxin"/>
</dbReference>
<comment type="similarity">
    <text evidence="1 2">Belongs to the syntaxin family.</text>
</comment>
<feature type="region of interest" description="Disordered" evidence="3">
    <location>
        <begin position="168"/>
        <end position="197"/>
    </location>
</feature>
<dbReference type="GO" id="GO:0006906">
    <property type="term" value="P:vesicle fusion"/>
    <property type="evidence" value="ECO:0007669"/>
    <property type="project" value="TreeGrafter"/>
</dbReference>
<dbReference type="Pfam" id="PF14523">
    <property type="entry name" value="Syntaxin_2"/>
    <property type="match status" value="1"/>
</dbReference>
<proteinExistence type="inferred from homology"/>
<evidence type="ECO:0000313" key="7">
    <source>
        <dbReference type="Proteomes" id="UP000780801"/>
    </source>
</evidence>
<keyword evidence="7" id="KW-1185">Reference proteome</keyword>
<dbReference type="EMBL" id="JAABOA010000298">
    <property type="protein sequence ID" value="KAF9584917.1"/>
    <property type="molecule type" value="Genomic_DNA"/>
</dbReference>
<dbReference type="GO" id="GO:0000149">
    <property type="term" value="F:SNARE binding"/>
    <property type="evidence" value="ECO:0007669"/>
    <property type="project" value="TreeGrafter"/>
</dbReference>
<dbReference type="GO" id="GO:0012505">
    <property type="term" value="C:endomembrane system"/>
    <property type="evidence" value="ECO:0007669"/>
    <property type="project" value="TreeGrafter"/>
</dbReference>
<dbReference type="CDD" id="cd15840">
    <property type="entry name" value="SNARE_Qa"/>
    <property type="match status" value="1"/>
</dbReference>
<dbReference type="InterPro" id="IPR000727">
    <property type="entry name" value="T_SNARE_dom"/>
</dbReference>
<sequence length="309" mass="34361">MSFADLERGENGIRRGNASGPAPLSGHVFGGNGASNNNHANNGRWNSRANNQPGGNAQAAYSSKIQQISQQVFRISSNVSSIQRLVGYLGTQKDTHDVRTKLQDLTEQTRNQVRDTSQDIKDLAKFDNPGKKLEHQKVSKDFSKVLVDFQKVQRVSAEKQREFVLKARQASARHDYDDDEARGGAGDGRDESEQPLIHDDQRRLQLLVVNNELEYNESMITQREEEIREIEQGITELNEIFRDLGAMVHEQGSMLDSIESNVTSISMSTHAAAEELTTAAVYQKKARNKSCYLLLIVAIVAGVLILAIL</sequence>
<evidence type="ECO:0000256" key="2">
    <source>
        <dbReference type="RuleBase" id="RU003858"/>
    </source>
</evidence>
<feature type="transmembrane region" description="Helical" evidence="4">
    <location>
        <begin position="291"/>
        <end position="308"/>
    </location>
</feature>
<dbReference type="InterPro" id="IPR006011">
    <property type="entry name" value="Syntaxin_N"/>
</dbReference>
<accession>A0A9P6FZX0</accession>
<feature type="region of interest" description="Disordered" evidence="3">
    <location>
        <begin position="1"/>
        <end position="62"/>
    </location>
</feature>
<dbReference type="Gene3D" id="1.20.5.110">
    <property type="match status" value="1"/>
</dbReference>
<dbReference type="SMART" id="SM00503">
    <property type="entry name" value="SynN"/>
    <property type="match status" value="1"/>
</dbReference>
<keyword evidence="4" id="KW-0472">Membrane</keyword>
<dbReference type="FunFam" id="1.20.5.110:FF:000059">
    <property type="entry name" value="Related to syntaxin 12"/>
    <property type="match status" value="1"/>
</dbReference>
<evidence type="ECO:0000259" key="5">
    <source>
        <dbReference type="PROSITE" id="PS50192"/>
    </source>
</evidence>
<feature type="compositionally biased region" description="Basic and acidic residues" evidence="3">
    <location>
        <begin position="1"/>
        <end position="13"/>
    </location>
</feature>
<protein>
    <recommendedName>
        <fullName evidence="5">t-SNARE coiled-coil homology domain-containing protein</fullName>
    </recommendedName>
</protein>
<reference evidence="6" key="1">
    <citation type="journal article" date="2020" name="Fungal Divers.">
        <title>Resolving the Mortierellaceae phylogeny through synthesis of multi-gene phylogenetics and phylogenomics.</title>
        <authorList>
            <person name="Vandepol N."/>
            <person name="Liber J."/>
            <person name="Desiro A."/>
            <person name="Na H."/>
            <person name="Kennedy M."/>
            <person name="Barry K."/>
            <person name="Grigoriev I.V."/>
            <person name="Miller A.N."/>
            <person name="O'Donnell K."/>
            <person name="Stajich J.E."/>
            <person name="Bonito G."/>
        </authorList>
    </citation>
    <scope>NUCLEOTIDE SEQUENCE</scope>
    <source>
        <strain evidence="6">KOD1015</strain>
    </source>
</reference>
<feature type="compositionally biased region" description="Low complexity" evidence="3">
    <location>
        <begin position="34"/>
        <end position="60"/>
    </location>
</feature>
<evidence type="ECO:0000256" key="4">
    <source>
        <dbReference type="SAM" id="Phobius"/>
    </source>
</evidence>
<evidence type="ECO:0000256" key="1">
    <source>
        <dbReference type="ARBA" id="ARBA00009063"/>
    </source>
</evidence>
<dbReference type="GO" id="GO:0048278">
    <property type="term" value="P:vesicle docking"/>
    <property type="evidence" value="ECO:0007669"/>
    <property type="project" value="TreeGrafter"/>
</dbReference>
<dbReference type="PROSITE" id="PS50192">
    <property type="entry name" value="T_SNARE"/>
    <property type="match status" value="1"/>
</dbReference>
<feature type="compositionally biased region" description="Basic and acidic residues" evidence="3">
    <location>
        <begin position="187"/>
        <end position="197"/>
    </location>
</feature>
<dbReference type="AlphaFoldDB" id="A0A9P6FZX0"/>
<dbReference type="GO" id="GO:0006896">
    <property type="term" value="P:Golgi to vacuole transport"/>
    <property type="evidence" value="ECO:0007669"/>
    <property type="project" value="TreeGrafter"/>
</dbReference>
<dbReference type="PANTHER" id="PTHR19957:SF38">
    <property type="entry name" value="LD27581P"/>
    <property type="match status" value="1"/>
</dbReference>
<dbReference type="PROSITE" id="PS00914">
    <property type="entry name" value="SYNTAXIN"/>
    <property type="match status" value="1"/>
</dbReference>
<dbReference type="GO" id="GO:0031201">
    <property type="term" value="C:SNARE complex"/>
    <property type="evidence" value="ECO:0007669"/>
    <property type="project" value="TreeGrafter"/>
</dbReference>
<dbReference type="GO" id="GO:0006886">
    <property type="term" value="P:intracellular protein transport"/>
    <property type="evidence" value="ECO:0007669"/>
    <property type="project" value="InterPro"/>
</dbReference>
<evidence type="ECO:0000256" key="3">
    <source>
        <dbReference type="SAM" id="MobiDB-lite"/>
    </source>
</evidence>
<dbReference type="GO" id="GO:0005484">
    <property type="term" value="F:SNAP receptor activity"/>
    <property type="evidence" value="ECO:0007669"/>
    <property type="project" value="InterPro"/>
</dbReference>
<dbReference type="OrthoDB" id="364348at2759"/>
<dbReference type="SUPFAM" id="SSF47661">
    <property type="entry name" value="t-snare proteins"/>
    <property type="match status" value="1"/>
</dbReference>
<gene>
    <name evidence="6" type="ORF">BGW38_004668</name>
</gene>
<dbReference type="InterPro" id="IPR010989">
    <property type="entry name" value="SNARE"/>
</dbReference>
<comment type="caution">
    <text evidence="6">The sequence shown here is derived from an EMBL/GenBank/DDBJ whole genome shotgun (WGS) entry which is preliminary data.</text>
</comment>
<dbReference type="Pfam" id="PF05739">
    <property type="entry name" value="SNARE"/>
    <property type="match status" value="1"/>
</dbReference>
<keyword evidence="4" id="KW-1133">Transmembrane helix</keyword>
<dbReference type="SMART" id="SM00397">
    <property type="entry name" value="t_SNARE"/>
    <property type="match status" value="1"/>
</dbReference>